<keyword evidence="1" id="KW-0812">Transmembrane</keyword>
<name>A0A9P4NAD3_9PLEO</name>
<keyword evidence="3" id="KW-1185">Reference proteome</keyword>
<keyword evidence="1" id="KW-1133">Transmembrane helix</keyword>
<evidence type="ECO:0000313" key="3">
    <source>
        <dbReference type="Proteomes" id="UP000800093"/>
    </source>
</evidence>
<keyword evidence="1" id="KW-0472">Membrane</keyword>
<feature type="transmembrane region" description="Helical" evidence="1">
    <location>
        <begin position="317"/>
        <end position="336"/>
    </location>
</feature>
<feature type="transmembrane region" description="Helical" evidence="1">
    <location>
        <begin position="162"/>
        <end position="179"/>
    </location>
</feature>
<dbReference type="OrthoDB" id="4582561at2759"/>
<organism evidence="2 3">
    <name type="scientific">Lojkania enalia</name>
    <dbReference type="NCBI Taxonomy" id="147567"/>
    <lineage>
        <taxon>Eukaryota</taxon>
        <taxon>Fungi</taxon>
        <taxon>Dikarya</taxon>
        <taxon>Ascomycota</taxon>
        <taxon>Pezizomycotina</taxon>
        <taxon>Dothideomycetes</taxon>
        <taxon>Pleosporomycetidae</taxon>
        <taxon>Pleosporales</taxon>
        <taxon>Pleosporales incertae sedis</taxon>
        <taxon>Lojkania</taxon>
    </lineage>
</organism>
<feature type="transmembrane region" description="Helical" evidence="1">
    <location>
        <begin position="274"/>
        <end position="297"/>
    </location>
</feature>
<evidence type="ECO:0000256" key="1">
    <source>
        <dbReference type="SAM" id="Phobius"/>
    </source>
</evidence>
<feature type="transmembrane region" description="Helical" evidence="1">
    <location>
        <begin position="133"/>
        <end position="150"/>
    </location>
</feature>
<evidence type="ECO:0000313" key="2">
    <source>
        <dbReference type="EMBL" id="KAF2269569.1"/>
    </source>
</evidence>
<gene>
    <name evidence="2" type="ORF">CC78DRAFT_564807</name>
</gene>
<feature type="transmembrane region" description="Helical" evidence="1">
    <location>
        <begin position="50"/>
        <end position="74"/>
    </location>
</feature>
<dbReference type="EMBL" id="ML986582">
    <property type="protein sequence ID" value="KAF2269569.1"/>
    <property type="molecule type" value="Genomic_DNA"/>
</dbReference>
<comment type="caution">
    <text evidence="2">The sequence shown here is derived from an EMBL/GenBank/DDBJ whole genome shotgun (WGS) entry which is preliminary data.</text>
</comment>
<sequence>MNCTILEFADVVEAVQNQNLNATEYVATCDEACLVMFGSGDPDISGPGVMIGYICQVTLTCIFGPLLPVLFWLIRFRMSNFITLLKRFLLKLRSTVYNINAFYAVSIIVAILVRIKQTPSILEVYFMSELMDLQISILLSLTVATVCDRIMNDAKFKNARVLYHAAICIASIFLSYKVALPKSAFPVYYEVALACHEIYQIKDVSGRFQLENVDDSAFKTTWIIIGASGGAGAVISSIGVLLAKYATRIYENVEKIVRIFIPVRLRRLVSKYGWTLWSISIVLLWLPYLVLITIPLFETQYLIKQLNGDKLNDNEWSYGQTTAVLLWMPFTWKLFIETISMSNLRVS</sequence>
<proteinExistence type="predicted"/>
<reference evidence="3" key="1">
    <citation type="journal article" date="2020" name="Stud. Mycol.">
        <title>101 Dothideomycetes genomes: A test case for predicting lifestyles and emergence of pathogens.</title>
        <authorList>
            <person name="Haridas S."/>
            <person name="Albert R."/>
            <person name="Binder M."/>
            <person name="Bloem J."/>
            <person name="LaButti K."/>
            <person name="Salamov A."/>
            <person name="Andreopoulos B."/>
            <person name="Baker S."/>
            <person name="Barry K."/>
            <person name="Bills G."/>
            <person name="Bluhm B."/>
            <person name="Cannon C."/>
            <person name="Castanera R."/>
            <person name="Culley D."/>
            <person name="Daum C."/>
            <person name="Ezra D."/>
            <person name="Gonzalez J."/>
            <person name="Henrissat B."/>
            <person name="Kuo A."/>
            <person name="Liang C."/>
            <person name="Lipzen A."/>
            <person name="Lutzoni F."/>
            <person name="Magnuson J."/>
            <person name="Mondo S."/>
            <person name="Nolan M."/>
            <person name="Ohm R."/>
            <person name="Pangilinan J."/>
            <person name="Park H.-J."/>
            <person name="Ramirez L."/>
            <person name="Alfaro M."/>
            <person name="Sun H."/>
            <person name="Tritt A."/>
            <person name="Yoshinaga Y."/>
            <person name="Zwiers L.-H."/>
            <person name="Turgeon B."/>
            <person name="Goodwin S."/>
            <person name="Spatafora J."/>
            <person name="Crous P."/>
            <person name="Grigoriev I."/>
        </authorList>
    </citation>
    <scope>NUCLEOTIDE SEQUENCE [LARGE SCALE GENOMIC DNA]</scope>
    <source>
        <strain evidence="3">CBS 304.66</strain>
    </source>
</reference>
<protein>
    <submittedName>
        <fullName evidence="2">Uncharacterized protein</fullName>
    </submittedName>
</protein>
<accession>A0A9P4NAD3</accession>
<dbReference type="Proteomes" id="UP000800093">
    <property type="component" value="Unassembled WGS sequence"/>
</dbReference>
<feature type="transmembrane region" description="Helical" evidence="1">
    <location>
        <begin position="222"/>
        <end position="243"/>
    </location>
</feature>
<feature type="transmembrane region" description="Helical" evidence="1">
    <location>
        <begin position="95"/>
        <end position="113"/>
    </location>
</feature>
<dbReference type="AlphaFoldDB" id="A0A9P4NAD3"/>